<feature type="region of interest" description="Disordered" evidence="1">
    <location>
        <begin position="1"/>
        <end position="63"/>
    </location>
</feature>
<evidence type="ECO:0000256" key="1">
    <source>
        <dbReference type="SAM" id="MobiDB-lite"/>
    </source>
</evidence>
<dbReference type="STRING" id="4615.A0A199UIX1"/>
<evidence type="ECO:0000313" key="3">
    <source>
        <dbReference type="Proteomes" id="UP000092600"/>
    </source>
</evidence>
<evidence type="ECO:0000313" key="2">
    <source>
        <dbReference type="EMBL" id="OAY64520.1"/>
    </source>
</evidence>
<gene>
    <name evidence="2" type="ORF">ACMD2_08815</name>
</gene>
<feature type="compositionally biased region" description="Basic and acidic residues" evidence="1">
    <location>
        <begin position="26"/>
        <end position="42"/>
    </location>
</feature>
<accession>A0A199UIX1</accession>
<protein>
    <submittedName>
        <fullName evidence="2">Uncharacterized protein</fullName>
    </submittedName>
</protein>
<dbReference type="Proteomes" id="UP000092600">
    <property type="component" value="Unassembled WGS sequence"/>
</dbReference>
<dbReference type="EMBL" id="LSRQ01007832">
    <property type="protein sequence ID" value="OAY64520.1"/>
    <property type="molecule type" value="Genomic_DNA"/>
</dbReference>
<proteinExistence type="predicted"/>
<name>A0A199UIX1_ANACO</name>
<organism evidence="2 3">
    <name type="scientific">Ananas comosus</name>
    <name type="common">Pineapple</name>
    <name type="synonym">Ananas ananas</name>
    <dbReference type="NCBI Taxonomy" id="4615"/>
    <lineage>
        <taxon>Eukaryota</taxon>
        <taxon>Viridiplantae</taxon>
        <taxon>Streptophyta</taxon>
        <taxon>Embryophyta</taxon>
        <taxon>Tracheophyta</taxon>
        <taxon>Spermatophyta</taxon>
        <taxon>Magnoliopsida</taxon>
        <taxon>Liliopsida</taxon>
        <taxon>Poales</taxon>
        <taxon>Bromeliaceae</taxon>
        <taxon>Bromelioideae</taxon>
        <taxon>Ananas</taxon>
    </lineage>
</organism>
<comment type="caution">
    <text evidence="2">The sequence shown here is derived from an EMBL/GenBank/DDBJ whole genome shotgun (WGS) entry which is preliminary data.</text>
</comment>
<dbReference type="AlphaFoldDB" id="A0A199UIX1"/>
<dbReference type="PANTHER" id="PTHR33872:SF2">
    <property type="entry name" value="DNA POLYMERASE EPSILON CATALYTIC SUBUNIT A"/>
    <property type="match status" value="1"/>
</dbReference>
<reference evidence="2 3" key="1">
    <citation type="journal article" date="2016" name="DNA Res.">
        <title>The draft genome of MD-2 pineapple using hybrid error correction of long reads.</title>
        <authorList>
            <person name="Redwan R.M."/>
            <person name="Saidin A."/>
            <person name="Kumar S.V."/>
        </authorList>
    </citation>
    <scope>NUCLEOTIDE SEQUENCE [LARGE SCALE GENOMIC DNA]</scope>
    <source>
        <strain evidence="3">cv. MD2</strain>
        <tissue evidence="2">Leaf</tissue>
    </source>
</reference>
<dbReference type="PANTHER" id="PTHR33872">
    <property type="entry name" value="DNA POLYMERASE EPSILON CATALYTIC SUBUNIT A"/>
    <property type="match status" value="1"/>
</dbReference>
<sequence>MGSLMAGWASPVLDEQKVRARRNRSLTREDIETFRKSQGKNDTEEDEQEGQLSPAVAPPKKPQVKDALVLKKSVHLVQINDQLEEVEGGKPDITGDWWTRSNWAFLNEPPRDEMNDSAQKYTAQFHVAQLATGTA</sequence>